<keyword evidence="2" id="KW-1133">Transmembrane helix</keyword>
<name>A0ABN1LFL7_9CLOT</name>
<keyword evidence="2" id="KW-0812">Transmembrane</keyword>
<protein>
    <recommendedName>
        <fullName evidence="5">ABC transporter permease</fullName>
    </recommendedName>
</protein>
<feature type="transmembrane region" description="Helical" evidence="2">
    <location>
        <begin position="36"/>
        <end position="58"/>
    </location>
</feature>
<organism evidence="3 4">
    <name type="scientific">Clostridium nitritogenes</name>
    <dbReference type="NCBI Taxonomy" id="83340"/>
    <lineage>
        <taxon>Bacteria</taxon>
        <taxon>Bacillati</taxon>
        <taxon>Bacillota</taxon>
        <taxon>Clostridia</taxon>
        <taxon>Eubacteriales</taxon>
        <taxon>Clostridiaceae</taxon>
        <taxon>Clostridium</taxon>
    </lineage>
</organism>
<dbReference type="Proteomes" id="UP001501764">
    <property type="component" value="Unassembled WGS sequence"/>
</dbReference>
<keyword evidence="4" id="KW-1185">Reference proteome</keyword>
<evidence type="ECO:0008006" key="5">
    <source>
        <dbReference type="Google" id="ProtNLM"/>
    </source>
</evidence>
<feature type="transmembrane region" description="Helical" evidence="2">
    <location>
        <begin position="431"/>
        <end position="453"/>
    </location>
</feature>
<proteinExistence type="predicted"/>
<comment type="caution">
    <text evidence="3">The sequence shown here is derived from an EMBL/GenBank/DDBJ whole genome shotgun (WGS) entry which is preliminary data.</text>
</comment>
<evidence type="ECO:0000313" key="4">
    <source>
        <dbReference type="Proteomes" id="UP001501764"/>
    </source>
</evidence>
<feature type="transmembrane region" description="Helical" evidence="2">
    <location>
        <begin position="6"/>
        <end position="24"/>
    </location>
</feature>
<accession>A0ABN1LFL7</accession>
<feature type="coiled-coil region" evidence="1">
    <location>
        <begin position="292"/>
        <end position="319"/>
    </location>
</feature>
<feature type="transmembrane region" description="Helical" evidence="2">
    <location>
        <begin position="88"/>
        <end position="111"/>
    </location>
</feature>
<dbReference type="EMBL" id="BAAACO010000001">
    <property type="protein sequence ID" value="GAA0855305.1"/>
    <property type="molecule type" value="Genomic_DNA"/>
</dbReference>
<feature type="transmembrane region" description="Helical" evidence="2">
    <location>
        <begin position="389"/>
        <end position="410"/>
    </location>
</feature>
<keyword evidence="1" id="KW-0175">Coiled coil</keyword>
<keyword evidence="2" id="KW-0472">Membrane</keyword>
<sequence>MWVSVILFIISIIMIGYAYYKILSEGIGTLSFNIDGVAIIFGAVGTFLFFYSLTGFLLKLVKLNKKFYLKDLNMFVAKQISSKINTTFISMSFICLMLFIAICTFSGGMGINSAINAEMKDLTQFDATIWNNNGMNIVKGLKDYNIDLKNYVDEYSSSVMYESNIKYSDFLSTKAMKEEKAYYPITNDTNISVMKISDFNSVLKMLNKRTIDLKEDKYLAFSNVDDVMPKINESLEKGVKINLNGKNLTPQNNKVMNVTTANGLMKGDILVFVVNDNLVKNLKINQSIVNFNLKNKKKLESIEEKIREYNKKIKDKDIIHCMSKEEMISNSVGIGAIASYLGIYIGIIFLITASVVLAIQQLSESTDNIERYRLLKNIGVDKKIINKAIFMQVAMYFFIPLSLAIIHSVVGLKIASHIASIFGSSKIMQNIITTAVVTILIYGGYFIATYIGVKKNINDKY</sequence>
<feature type="transmembrane region" description="Helical" evidence="2">
    <location>
        <begin position="332"/>
        <end position="359"/>
    </location>
</feature>
<evidence type="ECO:0000256" key="1">
    <source>
        <dbReference type="SAM" id="Coils"/>
    </source>
</evidence>
<evidence type="ECO:0000256" key="2">
    <source>
        <dbReference type="SAM" id="Phobius"/>
    </source>
</evidence>
<gene>
    <name evidence="3" type="ORF">GCM10008916_00900</name>
</gene>
<dbReference type="PANTHER" id="PTHR46795">
    <property type="entry name" value="ABC TRANSPORTER PERMEASE-RELATED-RELATED"/>
    <property type="match status" value="1"/>
</dbReference>
<evidence type="ECO:0000313" key="3">
    <source>
        <dbReference type="EMBL" id="GAA0855305.1"/>
    </source>
</evidence>
<dbReference type="InterPro" id="IPR052536">
    <property type="entry name" value="ABC-4_Integral_Memb_Prot"/>
</dbReference>
<dbReference type="PANTHER" id="PTHR46795:SF3">
    <property type="entry name" value="ABC TRANSPORTER PERMEASE"/>
    <property type="match status" value="1"/>
</dbReference>
<reference evidence="3 4" key="1">
    <citation type="journal article" date="2019" name="Int. J. Syst. Evol. Microbiol.">
        <title>The Global Catalogue of Microorganisms (GCM) 10K type strain sequencing project: providing services to taxonomists for standard genome sequencing and annotation.</title>
        <authorList>
            <consortium name="The Broad Institute Genomics Platform"/>
            <consortium name="The Broad Institute Genome Sequencing Center for Infectious Disease"/>
            <person name="Wu L."/>
            <person name="Ma J."/>
        </authorList>
    </citation>
    <scope>NUCLEOTIDE SEQUENCE [LARGE SCALE GENOMIC DNA]</scope>
    <source>
        <strain evidence="3 4">JCM 6485</strain>
    </source>
</reference>